<dbReference type="Proteomes" id="UP000594961">
    <property type="component" value="Chromosome"/>
</dbReference>
<dbReference type="AlphaFoldDB" id="A0A7M1R3C3"/>
<dbReference type="InterPro" id="IPR027417">
    <property type="entry name" value="P-loop_NTPase"/>
</dbReference>
<evidence type="ECO:0000313" key="2">
    <source>
        <dbReference type="Proteomes" id="UP000594961"/>
    </source>
</evidence>
<accession>A0A7M1R3C3</accession>
<dbReference type="Gene3D" id="3.40.50.300">
    <property type="entry name" value="P-loop containing nucleotide triphosphate hydrolases"/>
    <property type="match status" value="1"/>
</dbReference>
<reference evidence="1 2" key="1">
    <citation type="submission" date="2020-10" db="EMBL/GenBank/DDBJ databases">
        <title>Trueperella pecoris sp. nov. isolated from bovine and porcine specimens.</title>
        <authorList>
            <person name="Schoenecker L."/>
            <person name="Schnydrig P."/>
            <person name="Brodard I."/>
            <person name="Thomann A."/>
            <person name="Hemphill A."/>
            <person name="Rodriguez-Campos S."/>
            <person name="Perreten V."/>
            <person name="Jores J."/>
            <person name="Kittl S."/>
        </authorList>
    </citation>
    <scope>NUCLEOTIDE SEQUENCE [LARGE SCALE GENOMIC DNA]</scope>
    <source>
        <strain evidence="1 2">19OD0592</strain>
    </source>
</reference>
<protein>
    <recommendedName>
        <fullName evidence="3">Shikimate kinase</fullName>
    </recommendedName>
</protein>
<proteinExistence type="predicted"/>
<organism evidence="1 2">
    <name type="scientific">Trueperella pecoris</name>
    <dbReference type="NCBI Taxonomy" id="2733571"/>
    <lineage>
        <taxon>Bacteria</taxon>
        <taxon>Bacillati</taxon>
        <taxon>Actinomycetota</taxon>
        <taxon>Actinomycetes</taxon>
        <taxon>Actinomycetales</taxon>
        <taxon>Actinomycetaceae</taxon>
        <taxon>Trueperella</taxon>
    </lineage>
</organism>
<dbReference type="Pfam" id="PF01202">
    <property type="entry name" value="SKI"/>
    <property type="match status" value="1"/>
</dbReference>
<gene>
    <name evidence="1" type="ORF">INS90_04845</name>
</gene>
<name>A0A7M1R3C3_9ACTO</name>
<sequence>MSAIFLVGASGTGKSAIVSALGEAGWTVADVDLAVATRAGVTVADLYLLVDPEERRVRIAEAIGELLDDIEADPSGSWALAIPSEALGDSLEVEGPFAGIRDRLRAAGEVVHLTADLSTLVTRNGLIGPRSTAVVMPRKEFRAMLERRTPVYDAVSTATYDTTASTPAVAAEEILSLLGGGSRLG</sequence>
<dbReference type="RefSeq" id="WP_197555160.1">
    <property type="nucleotide sequence ID" value="NZ_CP063212.1"/>
</dbReference>
<evidence type="ECO:0000313" key="1">
    <source>
        <dbReference type="EMBL" id="QOR48586.1"/>
    </source>
</evidence>
<evidence type="ECO:0008006" key="3">
    <source>
        <dbReference type="Google" id="ProtNLM"/>
    </source>
</evidence>
<dbReference type="SUPFAM" id="SSF52540">
    <property type="entry name" value="P-loop containing nucleoside triphosphate hydrolases"/>
    <property type="match status" value="1"/>
</dbReference>
<dbReference type="EMBL" id="CP063212">
    <property type="protein sequence ID" value="QOR48586.1"/>
    <property type="molecule type" value="Genomic_DNA"/>
</dbReference>
<dbReference type="PRINTS" id="PR01100">
    <property type="entry name" value="SHIKIMTKNASE"/>
</dbReference>
<dbReference type="InterPro" id="IPR031322">
    <property type="entry name" value="Shikimate/glucono_kinase"/>
</dbReference>